<dbReference type="Pfam" id="PF13304">
    <property type="entry name" value="AAA_21"/>
    <property type="match status" value="1"/>
</dbReference>
<name>A0A7J2U1D5_9CREN</name>
<dbReference type="Gene3D" id="3.40.50.300">
    <property type="entry name" value="P-loop containing nucleotide triphosphate hydrolases"/>
    <property type="match status" value="1"/>
</dbReference>
<protein>
    <submittedName>
        <fullName evidence="2">ATP-binding protein</fullName>
    </submittedName>
</protein>
<dbReference type="SUPFAM" id="SSF52540">
    <property type="entry name" value="P-loop containing nucleoside triphosphate hydrolases"/>
    <property type="match status" value="1"/>
</dbReference>
<keyword evidence="2" id="KW-0067">ATP-binding</keyword>
<sequence length="289" mass="32840">MFTLKIKSLAPIELTTPQTLDIGKTILYGSNGSGKTSIIRALTYLLVPNESERRNLLYEVEVVESFAKLLGYADIVLCEDNKCAELRCNGVNLAVSETMWSRQYRVARVVGDYMFLPQGSVDPIHNLEDISRVITYSDSSPESEAFIDKVEKFLHDYYIELNIARFHGTYFKELVKDRYTWLPVALLPYGLKKAISILYALEISDIVSVEGFEAALHLDLMRSLLDFIDDMYGGKVIVIETHSGLSLRWGIAKGWSVYYVKRDSITPLTRLEDLSNIELFKKEVEALTL</sequence>
<evidence type="ECO:0000259" key="1">
    <source>
        <dbReference type="Pfam" id="PF13304"/>
    </source>
</evidence>
<proteinExistence type="predicted"/>
<dbReference type="GO" id="GO:0016887">
    <property type="term" value="F:ATP hydrolysis activity"/>
    <property type="evidence" value="ECO:0007669"/>
    <property type="project" value="InterPro"/>
</dbReference>
<evidence type="ECO:0000313" key="2">
    <source>
        <dbReference type="EMBL" id="HEM66486.1"/>
    </source>
</evidence>
<feature type="domain" description="ATPase AAA-type core" evidence="1">
    <location>
        <begin position="145"/>
        <end position="243"/>
    </location>
</feature>
<dbReference type="Pfam" id="PF13555">
    <property type="entry name" value="AAA_29"/>
    <property type="match status" value="1"/>
</dbReference>
<dbReference type="PANTHER" id="PTHR43581:SF3">
    <property type="entry name" value="AAA+ ATPASE DOMAIN-CONTAINING PROTEIN"/>
    <property type="match status" value="1"/>
</dbReference>
<organism evidence="2">
    <name type="scientific">Ignisphaera aggregans</name>
    <dbReference type="NCBI Taxonomy" id="334771"/>
    <lineage>
        <taxon>Archaea</taxon>
        <taxon>Thermoproteota</taxon>
        <taxon>Thermoprotei</taxon>
        <taxon>Desulfurococcales</taxon>
        <taxon>Desulfurococcaceae</taxon>
        <taxon>Ignisphaera</taxon>
    </lineage>
</organism>
<dbReference type="EMBL" id="DSEU01000017">
    <property type="protein sequence ID" value="HEM66486.1"/>
    <property type="molecule type" value="Genomic_DNA"/>
</dbReference>
<gene>
    <name evidence="2" type="ORF">ENO26_02790</name>
</gene>
<comment type="caution">
    <text evidence="2">The sequence shown here is derived from an EMBL/GenBank/DDBJ whole genome shotgun (WGS) entry which is preliminary data.</text>
</comment>
<dbReference type="InterPro" id="IPR051396">
    <property type="entry name" value="Bact_Antivir_Def_Nuclease"/>
</dbReference>
<dbReference type="AlphaFoldDB" id="A0A7J2U1D5"/>
<keyword evidence="2" id="KW-0547">Nucleotide-binding</keyword>
<dbReference type="InterPro" id="IPR027417">
    <property type="entry name" value="P-loop_NTPase"/>
</dbReference>
<accession>A0A7J2U1D5</accession>
<dbReference type="GO" id="GO:0005524">
    <property type="term" value="F:ATP binding"/>
    <property type="evidence" value="ECO:0007669"/>
    <property type="project" value="UniProtKB-KW"/>
</dbReference>
<dbReference type="InterPro" id="IPR003959">
    <property type="entry name" value="ATPase_AAA_core"/>
</dbReference>
<reference evidence="2" key="1">
    <citation type="journal article" date="2020" name="mSystems">
        <title>Genome- and Community-Level Interaction Insights into Carbon Utilization and Element Cycling Functions of Hydrothermarchaeota in Hydrothermal Sediment.</title>
        <authorList>
            <person name="Zhou Z."/>
            <person name="Liu Y."/>
            <person name="Xu W."/>
            <person name="Pan J."/>
            <person name="Luo Z.H."/>
            <person name="Li M."/>
        </authorList>
    </citation>
    <scope>NUCLEOTIDE SEQUENCE [LARGE SCALE GENOMIC DNA]</scope>
    <source>
        <strain evidence="2">SpSt-125</strain>
    </source>
</reference>
<dbReference type="PANTHER" id="PTHR43581">
    <property type="entry name" value="ATP/GTP PHOSPHATASE"/>
    <property type="match status" value="1"/>
</dbReference>